<feature type="domain" description="Polymerase nucleotidyl transferase" evidence="1">
    <location>
        <begin position="24"/>
        <end position="82"/>
    </location>
</feature>
<sequence>MIASEMDIRWITERVIVLCNPDCVYLFGSYAKGTAHKGSDVDLLIVVPSTLPRLHRVKVLKAALSTFPCRFDLLFFTLQELEDEMNDPFSFVSFILASGRLVYKKGQN</sequence>
<accession>A0A8J3HY46</accession>
<protein>
    <recommendedName>
        <fullName evidence="1">Polymerase nucleotidyl transferase domain-containing protein</fullName>
    </recommendedName>
</protein>
<dbReference type="Proteomes" id="UP000612362">
    <property type="component" value="Unassembled WGS sequence"/>
</dbReference>
<dbReference type="GO" id="GO:0016779">
    <property type="term" value="F:nucleotidyltransferase activity"/>
    <property type="evidence" value="ECO:0007669"/>
    <property type="project" value="InterPro"/>
</dbReference>
<dbReference type="CDD" id="cd05403">
    <property type="entry name" value="NT_KNTase_like"/>
    <property type="match status" value="1"/>
</dbReference>
<evidence type="ECO:0000313" key="3">
    <source>
        <dbReference type="Proteomes" id="UP000612362"/>
    </source>
</evidence>
<keyword evidence="3" id="KW-1185">Reference proteome</keyword>
<dbReference type="SUPFAM" id="SSF81301">
    <property type="entry name" value="Nucleotidyltransferase"/>
    <property type="match status" value="1"/>
</dbReference>
<reference evidence="2" key="1">
    <citation type="submission" date="2020-10" db="EMBL/GenBank/DDBJ databases">
        <title>Taxonomic study of unclassified bacteria belonging to the class Ktedonobacteria.</title>
        <authorList>
            <person name="Yabe S."/>
            <person name="Wang C.M."/>
            <person name="Zheng Y."/>
            <person name="Sakai Y."/>
            <person name="Cavaletti L."/>
            <person name="Monciardini P."/>
            <person name="Donadio S."/>
        </authorList>
    </citation>
    <scope>NUCLEOTIDE SEQUENCE</scope>
    <source>
        <strain evidence="2">SOSP1-1</strain>
    </source>
</reference>
<dbReference type="Pfam" id="PF01909">
    <property type="entry name" value="NTP_transf_2"/>
    <property type="match status" value="1"/>
</dbReference>
<organism evidence="2 3">
    <name type="scientific">Ktedonospora formicarum</name>
    <dbReference type="NCBI Taxonomy" id="2778364"/>
    <lineage>
        <taxon>Bacteria</taxon>
        <taxon>Bacillati</taxon>
        <taxon>Chloroflexota</taxon>
        <taxon>Ktedonobacteria</taxon>
        <taxon>Ktedonobacterales</taxon>
        <taxon>Ktedonobacteraceae</taxon>
        <taxon>Ktedonospora</taxon>
    </lineage>
</organism>
<dbReference type="InterPro" id="IPR043519">
    <property type="entry name" value="NT_sf"/>
</dbReference>
<dbReference type="Gene3D" id="3.30.460.10">
    <property type="entry name" value="Beta Polymerase, domain 2"/>
    <property type="match status" value="1"/>
</dbReference>
<name>A0A8J3HY46_9CHLR</name>
<proteinExistence type="predicted"/>
<dbReference type="RefSeq" id="WP_220191692.1">
    <property type="nucleotide sequence ID" value="NZ_BNJF01000001.1"/>
</dbReference>
<dbReference type="InterPro" id="IPR002934">
    <property type="entry name" value="Polymerase_NTP_transf_dom"/>
</dbReference>
<evidence type="ECO:0000313" key="2">
    <source>
        <dbReference type="EMBL" id="GHO42109.1"/>
    </source>
</evidence>
<dbReference type="EMBL" id="BNJF01000001">
    <property type="protein sequence ID" value="GHO42109.1"/>
    <property type="molecule type" value="Genomic_DNA"/>
</dbReference>
<dbReference type="PANTHER" id="PTHR43449:SF3">
    <property type="entry name" value="POLYMERASE NUCLEOTIDYL TRANSFERASE DOMAIN-CONTAINING PROTEIN"/>
    <property type="match status" value="1"/>
</dbReference>
<gene>
    <name evidence="2" type="ORF">KSX_02720</name>
</gene>
<evidence type="ECO:0000259" key="1">
    <source>
        <dbReference type="Pfam" id="PF01909"/>
    </source>
</evidence>
<comment type="caution">
    <text evidence="2">The sequence shown here is derived from an EMBL/GenBank/DDBJ whole genome shotgun (WGS) entry which is preliminary data.</text>
</comment>
<dbReference type="AlphaFoldDB" id="A0A8J3HY46"/>
<dbReference type="PANTHER" id="PTHR43449">
    <property type="entry name" value="NUCLEOTIDYLTRANSFERASE"/>
    <property type="match status" value="1"/>
</dbReference>